<evidence type="ECO:0000256" key="4">
    <source>
        <dbReference type="ARBA" id="ARBA00022676"/>
    </source>
</evidence>
<reference evidence="12 13" key="1">
    <citation type="submission" date="2023-06" db="EMBL/GenBank/DDBJ databases">
        <title>Black Yeasts Isolated from many extreme environments.</title>
        <authorList>
            <person name="Coleine C."/>
            <person name="Stajich J.E."/>
            <person name="Selbmann L."/>
        </authorList>
    </citation>
    <scope>NUCLEOTIDE SEQUENCE [LARGE SCALE GENOMIC DNA]</scope>
    <source>
        <strain evidence="12 13">CCFEE 5887</strain>
    </source>
</reference>
<dbReference type="Pfam" id="PF03142">
    <property type="entry name" value="Chitin_synth_2"/>
    <property type="match status" value="1"/>
</dbReference>
<dbReference type="InterPro" id="IPR004835">
    <property type="entry name" value="Chitin_synth"/>
</dbReference>
<evidence type="ECO:0000313" key="13">
    <source>
        <dbReference type="Proteomes" id="UP001345827"/>
    </source>
</evidence>
<evidence type="ECO:0000313" key="12">
    <source>
        <dbReference type="EMBL" id="KAK5531422.1"/>
    </source>
</evidence>
<keyword evidence="7 11" id="KW-1133">Transmembrane helix</keyword>
<evidence type="ECO:0000256" key="6">
    <source>
        <dbReference type="ARBA" id="ARBA00022692"/>
    </source>
</evidence>
<feature type="transmembrane region" description="Helical" evidence="11">
    <location>
        <begin position="226"/>
        <end position="252"/>
    </location>
</feature>
<dbReference type="PANTHER" id="PTHR22914:SF13">
    <property type="entry name" value="CHITIN SYNTHASE"/>
    <property type="match status" value="1"/>
</dbReference>
<feature type="compositionally biased region" description="Basic residues" evidence="10">
    <location>
        <begin position="85"/>
        <end position="96"/>
    </location>
</feature>
<name>A0AAV9PXF6_9PEZI</name>
<evidence type="ECO:0000256" key="1">
    <source>
        <dbReference type="ARBA" id="ARBA00004651"/>
    </source>
</evidence>
<dbReference type="GO" id="GO:0005886">
    <property type="term" value="C:plasma membrane"/>
    <property type="evidence" value="ECO:0007669"/>
    <property type="project" value="UniProtKB-SubCell"/>
</dbReference>
<evidence type="ECO:0000256" key="5">
    <source>
        <dbReference type="ARBA" id="ARBA00022679"/>
    </source>
</evidence>
<evidence type="ECO:0000256" key="7">
    <source>
        <dbReference type="ARBA" id="ARBA00022989"/>
    </source>
</evidence>
<comment type="subcellular location">
    <subcellularLocation>
        <location evidence="1">Cell membrane</location>
        <topology evidence="1">Multi-pass membrane protein</topology>
    </subcellularLocation>
</comment>
<feature type="transmembrane region" description="Helical" evidence="11">
    <location>
        <begin position="202"/>
        <end position="220"/>
    </location>
</feature>
<feature type="compositionally biased region" description="Basic and acidic residues" evidence="10">
    <location>
        <begin position="1"/>
        <end position="18"/>
    </location>
</feature>
<dbReference type="Gene3D" id="3.40.50.720">
    <property type="entry name" value="NAD(P)-binding Rossmann-like Domain"/>
    <property type="match status" value="1"/>
</dbReference>
<dbReference type="Proteomes" id="UP001345827">
    <property type="component" value="Unassembled WGS sequence"/>
</dbReference>
<dbReference type="AlphaFoldDB" id="A0AAV9PXF6"/>
<keyword evidence="9" id="KW-0325">Glycoprotein</keyword>
<dbReference type="GO" id="GO:0030428">
    <property type="term" value="C:cell septum"/>
    <property type="evidence" value="ECO:0007669"/>
    <property type="project" value="TreeGrafter"/>
</dbReference>
<dbReference type="EC" id="2.4.1.16" evidence="2"/>
<evidence type="ECO:0000256" key="10">
    <source>
        <dbReference type="SAM" id="MobiDB-lite"/>
    </source>
</evidence>
<dbReference type="PANTHER" id="PTHR22914">
    <property type="entry name" value="CHITIN SYNTHASE"/>
    <property type="match status" value="1"/>
</dbReference>
<protein>
    <recommendedName>
        <fullName evidence="2">chitin synthase</fullName>
        <ecNumber evidence="2">2.4.1.16</ecNumber>
    </recommendedName>
</protein>
<feature type="region of interest" description="Disordered" evidence="10">
    <location>
        <begin position="1"/>
        <end position="141"/>
    </location>
</feature>
<dbReference type="EMBL" id="JAXLQG010000017">
    <property type="protein sequence ID" value="KAK5531422.1"/>
    <property type="molecule type" value="Genomic_DNA"/>
</dbReference>
<feature type="transmembrane region" description="Helical" evidence="11">
    <location>
        <begin position="640"/>
        <end position="663"/>
    </location>
</feature>
<organism evidence="12 13">
    <name type="scientific">Vermiconidia calcicola</name>
    <dbReference type="NCBI Taxonomy" id="1690605"/>
    <lineage>
        <taxon>Eukaryota</taxon>
        <taxon>Fungi</taxon>
        <taxon>Dikarya</taxon>
        <taxon>Ascomycota</taxon>
        <taxon>Pezizomycotina</taxon>
        <taxon>Dothideomycetes</taxon>
        <taxon>Dothideomycetidae</taxon>
        <taxon>Mycosphaerellales</taxon>
        <taxon>Extremaceae</taxon>
        <taxon>Vermiconidia</taxon>
    </lineage>
</organism>
<keyword evidence="3" id="KW-1003">Cell membrane</keyword>
<comment type="caution">
    <text evidence="12">The sequence shown here is derived from an EMBL/GenBank/DDBJ whole genome shotgun (WGS) entry which is preliminary data.</text>
</comment>
<feature type="compositionally biased region" description="Low complexity" evidence="10">
    <location>
        <begin position="113"/>
        <end position="134"/>
    </location>
</feature>
<feature type="transmembrane region" description="Helical" evidence="11">
    <location>
        <begin position="675"/>
        <end position="699"/>
    </location>
</feature>
<feature type="compositionally biased region" description="Basic and acidic residues" evidence="10">
    <location>
        <begin position="40"/>
        <end position="51"/>
    </location>
</feature>
<gene>
    <name evidence="12" type="ORF">LTR25_008531</name>
</gene>
<keyword evidence="5" id="KW-0808">Transferase</keyword>
<keyword evidence="13" id="KW-1185">Reference proteome</keyword>
<dbReference type="InterPro" id="IPR029044">
    <property type="entry name" value="Nucleotide-diphossugar_trans"/>
</dbReference>
<evidence type="ECO:0000256" key="2">
    <source>
        <dbReference type="ARBA" id="ARBA00012543"/>
    </source>
</evidence>
<accession>A0AAV9PXF6</accession>
<dbReference type="SUPFAM" id="SSF53448">
    <property type="entry name" value="Nucleotide-diphospho-sugar transferases"/>
    <property type="match status" value="1"/>
</dbReference>
<dbReference type="GO" id="GO:0031505">
    <property type="term" value="P:fungal-type cell wall organization"/>
    <property type="evidence" value="ECO:0007669"/>
    <property type="project" value="TreeGrafter"/>
</dbReference>
<evidence type="ECO:0000256" key="11">
    <source>
        <dbReference type="SAM" id="Phobius"/>
    </source>
</evidence>
<evidence type="ECO:0000256" key="3">
    <source>
        <dbReference type="ARBA" id="ARBA00022475"/>
    </source>
</evidence>
<sequence>MEHSETSSVESRDNDSEPHAPSTTQDTDIKTVGNKTSPPAREHPLGAEHSARSAPLVPQNPPSFETPIKLGLAPRRPLEVYSVRTPRKLTKMPRGGRLKEVGLQIPKPPTPPATESSSSDAASSSSGRSATHSAGAQDVNAPTRQIPAVLPNFQTVQDLSPAEETSPQKMGRYVSQVPVEPRYNAEEELKTAGKWRVGRERIYLIAAVVCVNFMFIFATWKWPMYYYIYLPFITITVFLNSVMVCSLVLNSIRFRIWKPKKLIPTKPEDLVYLLPCYNETPEELTKSLDSLVDQVNIDQHKKAVIIIVDGRVRGPGMEKTSGEFLLDDLLLDRKSRHYIKDAYITWTHEQMDVEVQQGTYRGLPYYCIVKQQNQGKRDSLIVLRSFLYKYNLRTEKPKVIFSPTFFGEMASFLASDAGIKHADYLIGMDGDTVFEEACVSELLKESRYPNTIGVCGYVSVDFTGSQWGLWNLYQSAEYTISQGLRRLHQSMVTNKVSCLPGCCQLLKVCETTCGDKILMDLFGYCPKPTDSLLKHTRATASEDRNHVCLMLSAFPKAQTRQALRARAYTDVPHSWSVFLSQRRRWTLGATSNDLFLVFAPGIYWFERILAIANCLVWFINIFVFASLGALIAAILFVEGWIILCFASIMLVPVTYYICIVFWLPRTFRERVQYAIGCLMYVCGGPFINIMVLFYALYYVDSFGWGKTRKVIADATVREKVGVPVDEEKEIGLRTTGSPSPQHDTVVIFGCNSYAMQLMKACALHYRTIVFDPSEESTDMTRDYFSGTENYTVKITSDEEELARANVYLITSPFFASPADSRQGSTNLQQAVDIVSRYIKPGKIVMIETAVSVGTTRNLLKQFEYRGVLTGYSPSPSVTSMKRSFADGTKMLSVLDAKNMHLIERFYQRIFAKTVALPGLEAAEMFHLLEVTLQNSQGIMETKLEGRPDAVELQSNLRRISSLWKEFIIEAESGLDAMPGNSTEDTSVIDKGKGVAALDQDLDITSVESKRSRRHHHQVDSGYGSVASFSEQVGFQKSCQLEEAMNQHPSMPMEVH</sequence>
<keyword evidence="6 11" id="KW-0812">Transmembrane</keyword>
<feature type="transmembrane region" description="Helical" evidence="11">
    <location>
        <begin position="608"/>
        <end position="634"/>
    </location>
</feature>
<keyword evidence="4" id="KW-0328">Glycosyltransferase</keyword>
<keyword evidence="8 11" id="KW-0472">Membrane</keyword>
<dbReference type="GO" id="GO:0004100">
    <property type="term" value="F:chitin synthase activity"/>
    <property type="evidence" value="ECO:0007669"/>
    <property type="project" value="UniProtKB-EC"/>
</dbReference>
<evidence type="ECO:0000256" key="8">
    <source>
        <dbReference type="ARBA" id="ARBA00023136"/>
    </source>
</evidence>
<proteinExistence type="predicted"/>
<dbReference type="GO" id="GO:0006031">
    <property type="term" value="P:chitin biosynthetic process"/>
    <property type="evidence" value="ECO:0007669"/>
    <property type="project" value="TreeGrafter"/>
</dbReference>
<evidence type="ECO:0000256" key="9">
    <source>
        <dbReference type="ARBA" id="ARBA00023180"/>
    </source>
</evidence>